<dbReference type="InterPro" id="IPR000608">
    <property type="entry name" value="UBC"/>
</dbReference>
<gene>
    <name evidence="7" type="ORF">ZIOFF_016578</name>
</gene>
<evidence type="ECO:0000256" key="5">
    <source>
        <dbReference type="ARBA" id="ARBA00022840"/>
    </source>
</evidence>
<dbReference type="EMBL" id="JACMSC010000004">
    <property type="protein sequence ID" value="KAG6526587.1"/>
    <property type="molecule type" value="Genomic_DNA"/>
</dbReference>
<keyword evidence="2" id="KW-0808">Transferase</keyword>
<dbReference type="InterPro" id="IPR016135">
    <property type="entry name" value="UBQ-conjugating_enzyme/RWD"/>
</dbReference>
<accession>A0A8J5HLV4</accession>
<organism evidence="7 8">
    <name type="scientific">Zingiber officinale</name>
    <name type="common">Ginger</name>
    <name type="synonym">Amomum zingiber</name>
    <dbReference type="NCBI Taxonomy" id="94328"/>
    <lineage>
        <taxon>Eukaryota</taxon>
        <taxon>Viridiplantae</taxon>
        <taxon>Streptophyta</taxon>
        <taxon>Embryophyta</taxon>
        <taxon>Tracheophyta</taxon>
        <taxon>Spermatophyta</taxon>
        <taxon>Magnoliopsida</taxon>
        <taxon>Liliopsida</taxon>
        <taxon>Zingiberales</taxon>
        <taxon>Zingiberaceae</taxon>
        <taxon>Zingiber</taxon>
    </lineage>
</organism>
<dbReference type="PANTHER" id="PTHR46116:SF15">
    <property type="entry name" value="(E3-INDEPENDENT) E2 UBIQUITIN-CONJUGATING ENZYME"/>
    <property type="match status" value="1"/>
</dbReference>
<proteinExistence type="predicted"/>
<dbReference type="Pfam" id="PF00179">
    <property type="entry name" value="UQ_con"/>
    <property type="match status" value="1"/>
</dbReference>
<dbReference type="SUPFAM" id="SSF54495">
    <property type="entry name" value="UBC-like"/>
    <property type="match status" value="1"/>
</dbReference>
<keyword evidence="5" id="KW-0067">ATP-binding</keyword>
<name>A0A8J5HLV4_ZINOF</name>
<evidence type="ECO:0000259" key="6">
    <source>
        <dbReference type="PROSITE" id="PS50127"/>
    </source>
</evidence>
<dbReference type="Pfam" id="PF04842">
    <property type="entry name" value="DUF639"/>
    <property type="match status" value="1"/>
</dbReference>
<evidence type="ECO:0000256" key="4">
    <source>
        <dbReference type="ARBA" id="ARBA00022786"/>
    </source>
</evidence>
<dbReference type="Gene3D" id="3.10.110.10">
    <property type="entry name" value="Ubiquitin Conjugating Enzyme"/>
    <property type="match status" value="1"/>
</dbReference>
<protein>
    <recommendedName>
        <fullName evidence="1">E2 ubiquitin-conjugating enzyme</fullName>
        <ecNumber evidence="1">2.3.2.23</ecNumber>
    </recommendedName>
</protein>
<dbReference type="InterPro" id="IPR057735">
    <property type="entry name" value="UBE2O-like_tSH3-B"/>
</dbReference>
<dbReference type="GO" id="GO:0061631">
    <property type="term" value="F:ubiquitin conjugating enzyme activity"/>
    <property type="evidence" value="ECO:0007669"/>
    <property type="project" value="UniProtKB-EC"/>
</dbReference>
<dbReference type="FunFam" id="3.10.110.10:FF:000028">
    <property type="entry name" value="Probable ubiquitin-conjugating enzyme E2 23"/>
    <property type="match status" value="1"/>
</dbReference>
<evidence type="ECO:0000313" key="8">
    <source>
        <dbReference type="Proteomes" id="UP000734854"/>
    </source>
</evidence>
<dbReference type="AlphaFoldDB" id="A0A8J5HLV4"/>
<dbReference type="PANTHER" id="PTHR46116">
    <property type="entry name" value="(E3-INDEPENDENT) E2 UBIQUITIN-CONJUGATING ENZYME"/>
    <property type="match status" value="1"/>
</dbReference>
<dbReference type="SMART" id="SM00212">
    <property type="entry name" value="UBCc"/>
    <property type="match status" value="1"/>
</dbReference>
<dbReference type="Pfam" id="PF23046">
    <property type="entry name" value="tSH3-B_UBE2O"/>
    <property type="match status" value="1"/>
</dbReference>
<dbReference type="PROSITE" id="PS50127">
    <property type="entry name" value="UBC_2"/>
    <property type="match status" value="1"/>
</dbReference>
<keyword evidence="3" id="KW-0547">Nucleotide-binding</keyword>
<evidence type="ECO:0000256" key="3">
    <source>
        <dbReference type="ARBA" id="ARBA00022741"/>
    </source>
</evidence>
<dbReference type="Pfam" id="PF23043">
    <property type="entry name" value="SH3-B_UBE2O"/>
    <property type="match status" value="1"/>
</dbReference>
<dbReference type="Proteomes" id="UP000734854">
    <property type="component" value="Unassembled WGS sequence"/>
</dbReference>
<evidence type="ECO:0000256" key="1">
    <source>
        <dbReference type="ARBA" id="ARBA00012486"/>
    </source>
</evidence>
<feature type="domain" description="UBC core" evidence="6">
    <location>
        <begin position="821"/>
        <end position="981"/>
    </location>
</feature>
<comment type="caution">
    <text evidence="7">The sequence shown here is derived from an EMBL/GenBank/DDBJ whole genome shotgun (WGS) entry which is preliminary data.</text>
</comment>
<dbReference type="CDD" id="cd23837">
    <property type="entry name" value="UBCc_UBE2O"/>
    <property type="match status" value="1"/>
</dbReference>
<evidence type="ECO:0000256" key="2">
    <source>
        <dbReference type="ARBA" id="ARBA00022679"/>
    </source>
</evidence>
<sequence length="1163" mass="130158">MAPWVGFGEGSGFVAKRPTFHSPAVFSCVPCRSRFECLRHFECVACFGKKSPMALFGQKYFGKDTDKMSAVLVRSYLSRCTQLVLLCSSLGNSPLAICSIGQFSFGNLVLHFVGKRAINLSGQISFGIQLQKILALWGKSPLAITESDIVGSCFFILVFGLYHHVLELIHLCEGTWKMDIDFVDSDSDAYTETSDSEDQDCSELVFGEHAQSILSSLDESIGKIDDFLAFERGFTIGEIVCSVTDPSGQLGRVVDVDIVVDLETNSGALIRDINSKKLLRPRSFAYGDFVVCGPWLGRVERVYDAVTILLNDGTKYEMVITDSKVLTPVSPVIEDSAFPFYPGQRVNANLQPMSQSKSWLCGSLKANHNEGIVSNVEVGEVHVSWIASVLRQDIGSATPSRIQNPKALTLLSCFPHANWQLGDWCKLPEDHCVNLLMATEKPESLPSPICLSKMQKELDIESPQMYVIAKTKSKVDILWQNGKKSVGVDPQSLSPVSHLGDHDFWPEQFVLEKVTLEDVHVQRPQLFGIVKNVDTSEQTVEVKWILSEFSKNVDVSGEVMSAYELIEHPDLSFSIGDVVLQQNPSFHQVEENMLDAQMSDQKERNNLVGAVDRLSYEKEILEKPIVEFHNIDVEGYLSCIGNVIGFMDERIEVKWANGVISKDLAEISSSDSPLDSSVLPSPALMNPYARLILHVIYSEISGLDRLLHRTSTSSTNMESFTLHADNEMNDQEKLPWSIKQQKDASQYNNLTEEFQTEPDDICLGDLKCQVQEIEQTEGLISVPTNDEPRKFKQFDIVNDHSDHHFVAGTGNQLMLSQIKKGWFKRVQQEWCALKVDLPDSIYVRVYEERMDLLRASIIGAPGTPYHDSLFFFDIFLPSDYPFEPPVVHYISGGLRLNPNLYESGKVCLSLLKTWIGSGSEVWHPENSTVLQVLLSLQALVLNDKPYFNEAGFDEQIGRVEGEKNSVTYNENAFLQSCKSMLYILRKPPKHFEALVQEHFTRRSSHILNACKAYLEGSQVGHAYECGEDTSTCCKSSSTGFKIMLAKLCSSAHVFDIDGSAYLRKWMKSTSWSSSLSITFWKNCLVKHAIVLAKNMVVAELSLVERAALTCKEKSQIMEKTRATIDAAMIEGIPSNIDLFEELVLPLVAIGKNFNKLRHWNTLL</sequence>
<dbReference type="EC" id="2.3.2.23" evidence="1"/>
<keyword evidence="8" id="KW-1185">Reference proteome</keyword>
<dbReference type="InterPro" id="IPR057733">
    <property type="entry name" value="UBE2O-like_SH3-B"/>
</dbReference>
<dbReference type="GO" id="GO:0005524">
    <property type="term" value="F:ATP binding"/>
    <property type="evidence" value="ECO:0007669"/>
    <property type="project" value="UniProtKB-KW"/>
</dbReference>
<keyword evidence="4" id="KW-0833">Ubl conjugation pathway</keyword>
<reference evidence="7 8" key="1">
    <citation type="submission" date="2020-08" db="EMBL/GenBank/DDBJ databases">
        <title>Plant Genome Project.</title>
        <authorList>
            <person name="Zhang R.-G."/>
        </authorList>
    </citation>
    <scope>NUCLEOTIDE SEQUENCE [LARGE SCALE GENOMIC DNA]</scope>
    <source>
        <tissue evidence="7">Rhizome</tissue>
    </source>
</reference>
<dbReference type="InterPro" id="IPR006927">
    <property type="entry name" value="DUF639"/>
</dbReference>
<evidence type="ECO:0000313" key="7">
    <source>
        <dbReference type="EMBL" id="KAG6526587.1"/>
    </source>
</evidence>